<dbReference type="EnsemblMetazoa" id="GBRI013920-RA">
    <property type="protein sequence ID" value="GBRI013920-PA"/>
    <property type="gene ID" value="GBRI013920"/>
</dbReference>
<sequence>MKELTWSAAVGDFRTKRKCFALHGSFFIVLLLCIGHGSCRPEQSDDDFKLKMIKKSPTTATTTTTTATIKSSTAANGGEYDNVDKDKLFVLNHPEIMYKEDYVYEDYKDPVKQSINYEIPITAENYKRLKPEKIYFDVLLKKPVIIIDNSPKLGKSRIKVVPLLEDITDKGSNKSSYNGKDENGYLRKKRSPQALLENQQNIFQTSNPYFRHLLVPCKNCGGANRVQAQYIHISRPVAGKKHNALDIPVKAPASIPLPIPTEMPMSFDSRIAADESDVVIFSGGSRPTQRPAATRRPPESIFRDPRPENFDFNFMNPGRQNSQSMRPMFTTGPMPRTTTIRPPALPLGSATTSATPPPSTQSSSRGISQCIWAIVNCCSDRDTEIRYSCFEQNGCYGAFWDLNPCAESVRDNIITYVADYYD</sequence>
<proteinExistence type="predicted"/>
<feature type="compositionally biased region" description="Basic and acidic residues" evidence="1">
    <location>
        <begin position="296"/>
        <end position="309"/>
    </location>
</feature>
<feature type="compositionally biased region" description="Low complexity" evidence="1">
    <location>
        <begin position="349"/>
        <end position="364"/>
    </location>
</feature>
<name>A0A1A9WBY1_9MUSC</name>
<keyword evidence="2" id="KW-1133">Transmembrane helix</keyword>
<accession>A0A1A9WBY1</accession>
<feature type="compositionally biased region" description="Low complexity" evidence="1">
    <location>
        <begin position="286"/>
        <end position="295"/>
    </location>
</feature>
<evidence type="ECO:0000313" key="4">
    <source>
        <dbReference type="Proteomes" id="UP000091820"/>
    </source>
</evidence>
<protein>
    <submittedName>
        <fullName evidence="3">Uncharacterized protein</fullName>
    </submittedName>
</protein>
<feature type="transmembrane region" description="Helical" evidence="2">
    <location>
        <begin position="20"/>
        <end position="38"/>
    </location>
</feature>
<feature type="region of interest" description="Disordered" evidence="1">
    <location>
        <begin position="338"/>
        <end position="364"/>
    </location>
</feature>
<dbReference type="Proteomes" id="UP000091820">
    <property type="component" value="Unassembled WGS sequence"/>
</dbReference>
<dbReference type="VEuPathDB" id="VectorBase:GBRI013920"/>
<reference evidence="4" key="1">
    <citation type="submission" date="2014-03" db="EMBL/GenBank/DDBJ databases">
        <authorList>
            <person name="Aksoy S."/>
            <person name="Warren W."/>
            <person name="Wilson R.K."/>
        </authorList>
    </citation>
    <scope>NUCLEOTIDE SEQUENCE [LARGE SCALE GENOMIC DNA]</scope>
    <source>
        <strain evidence="4">IAEA</strain>
    </source>
</reference>
<evidence type="ECO:0000313" key="3">
    <source>
        <dbReference type="EnsemblMetazoa" id="GBRI013920-PA"/>
    </source>
</evidence>
<organism evidence="3 4">
    <name type="scientific">Glossina brevipalpis</name>
    <dbReference type="NCBI Taxonomy" id="37001"/>
    <lineage>
        <taxon>Eukaryota</taxon>
        <taxon>Metazoa</taxon>
        <taxon>Ecdysozoa</taxon>
        <taxon>Arthropoda</taxon>
        <taxon>Hexapoda</taxon>
        <taxon>Insecta</taxon>
        <taxon>Pterygota</taxon>
        <taxon>Neoptera</taxon>
        <taxon>Endopterygota</taxon>
        <taxon>Diptera</taxon>
        <taxon>Brachycera</taxon>
        <taxon>Muscomorpha</taxon>
        <taxon>Hippoboscoidea</taxon>
        <taxon>Glossinidae</taxon>
        <taxon>Glossina</taxon>
    </lineage>
</organism>
<feature type="region of interest" description="Disordered" evidence="1">
    <location>
        <begin position="281"/>
        <end position="310"/>
    </location>
</feature>
<evidence type="ECO:0000256" key="2">
    <source>
        <dbReference type="SAM" id="Phobius"/>
    </source>
</evidence>
<keyword evidence="4" id="KW-1185">Reference proteome</keyword>
<reference evidence="3" key="2">
    <citation type="submission" date="2020-05" db="UniProtKB">
        <authorList>
            <consortium name="EnsemblMetazoa"/>
        </authorList>
    </citation>
    <scope>IDENTIFICATION</scope>
    <source>
        <strain evidence="3">IAEA</strain>
    </source>
</reference>
<evidence type="ECO:0000256" key="1">
    <source>
        <dbReference type="SAM" id="MobiDB-lite"/>
    </source>
</evidence>
<keyword evidence="2" id="KW-0812">Transmembrane</keyword>
<keyword evidence="2" id="KW-0472">Membrane</keyword>
<dbReference type="AlphaFoldDB" id="A0A1A9WBY1"/>
<dbReference type="STRING" id="37001.A0A1A9WBY1"/>